<reference evidence="2" key="3">
    <citation type="submission" date="2025-09" db="UniProtKB">
        <authorList>
            <consortium name="Ensembl"/>
        </authorList>
    </citation>
    <scope>IDENTIFICATION</scope>
</reference>
<proteinExistence type="predicted"/>
<protein>
    <recommendedName>
        <fullName evidence="4">UPAR/Ly6 domain-containing protein</fullName>
    </recommendedName>
</protein>
<sequence length="146" mass="16054">MRKCSWFELWTSTEMLVIKGWISKSSRLLCSSLTESSTSLFFSTFTMRLYGALILFMTLSTVCGLRCYTCDPTNTKSCTDISDCPPLMDHCFSANMNGIIRKGCMNSALCVNPMSCCDEDLCNSASPTGTSVILLLVSSAIITLFL</sequence>
<dbReference type="InParanoid" id="A0A4W6CBT3"/>
<dbReference type="Gene3D" id="2.10.60.10">
    <property type="entry name" value="CD59"/>
    <property type="match status" value="1"/>
</dbReference>
<name>A0A4W6CBT3_LATCA</name>
<dbReference type="SUPFAM" id="SSF57302">
    <property type="entry name" value="Snake toxin-like"/>
    <property type="match status" value="1"/>
</dbReference>
<dbReference type="OrthoDB" id="9624109at2759"/>
<dbReference type="GeneID" id="108897514"/>
<evidence type="ECO:0000313" key="3">
    <source>
        <dbReference type="Proteomes" id="UP000314980"/>
    </source>
</evidence>
<dbReference type="KEGG" id="lcf:108897514"/>
<dbReference type="GeneTree" id="ENSGT01140000282637"/>
<dbReference type="InterPro" id="IPR045860">
    <property type="entry name" value="Snake_toxin-like_sf"/>
</dbReference>
<dbReference type="Proteomes" id="UP000314980">
    <property type="component" value="Unassembled WGS sequence"/>
</dbReference>
<evidence type="ECO:0008006" key="4">
    <source>
        <dbReference type="Google" id="ProtNLM"/>
    </source>
</evidence>
<evidence type="ECO:0000313" key="2">
    <source>
        <dbReference type="Ensembl" id="ENSLCAP00010008016.1"/>
    </source>
</evidence>
<dbReference type="RefSeq" id="XP_018552741.2">
    <property type="nucleotide sequence ID" value="XM_018697225.2"/>
</dbReference>
<keyword evidence="1" id="KW-0472">Membrane</keyword>
<accession>A0A4W6CBT3</accession>
<keyword evidence="1" id="KW-0812">Transmembrane</keyword>
<dbReference type="AlphaFoldDB" id="A0A4W6CBT3"/>
<keyword evidence="1" id="KW-1133">Transmembrane helix</keyword>
<keyword evidence="3" id="KW-1185">Reference proteome</keyword>
<organism evidence="2 3">
    <name type="scientific">Lates calcarifer</name>
    <name type="common">Barramundi</name>
    <name type="synonym">Holocentrus calcarifer</name>
    <dbReference type="NCBI Taxonomy" id="8187"/>
    <lineage>
        <taxon>Eukaryota</taxon>
        <taxon>Metazoa</taxon>
        <taxon>Chordata</taxon>
        <taxon>Craniata</taxon>
        <taxon>Vertebrata</taxon>
        <taxon>Euteleostomi</taxon>
        <taxon>Actinopterygii</taxon>
        <taxon>Neopterygii</taxon>
        <taxon>Teleostei</taxon>
        <taxon>Neoteleostei</taxon>
        <taxon>Acanthomorphata</taxon>
        <taxon>Carangaria</taxon>
        <taxon>Carangaria incertae sedis</taxon>
        <taxon>Centropomidae</taxon>
        <taxon>Lates</taxon>
    </lineage>
</organism>
<dbReference type="Ensembl" id="ENSLCAT00010008208.1">
    <property type="protein sequence ID" value="ENSLCAP00010008016.1"/>
    <property type="gene ID" value="ENSLCAG00010003900.1"/>
</dbReference>
<reference evidence="3" key="1">
    <citation type="submission" date="2015-09" db="EMBL/GenBank/DDBJ databases">
        <authorList>
            <person name="Sai Rama Sridatta P."/>
        </authorList>
    </citation>
    <scope>NUCLEOTIDE SEQUENCE [LARGE SCALE GENOMIC DNA]</scope>
</reference>
<feature type="transmembrane region" description="Helical" evidence="1">
    <location>
        <begin position="49"/>
        <end position="68"/>
    </location>
</feature>
<reference evidence="2" key="2">
    <citation type="submission" date="2025-08" db="UniProtKB">
        <authorList>
            <consortium name="Ensembl"/>
        </authorList>
    </citation>
    <scope>IDENTIFICATION</scope>
</reference>
<evidence type="ECO:0000256" key="1">
    <source>
        <dbReference type="SAM" id="Phobius"/>
    </source>
</evidence>